<dbReference type="InterPro" id="IPR036868">
    <property type="entry name" value="TusA-like_sf"/>
</dbReference>
<dbReference type="SUPFAM" id="SSF64307">
    <property type="entry name" value="SirA-like"/>
    <property type="match status" value="1"/>
</dbReference>
<protein>
    <recommendedName>
        <fullName evidence="2">UPF0033 domain-containing protein</fullName>
    </recommendedName>
</protein>
<reference evidence="3" key="1">
    <citation type="journal article" date="2014" name="Front. Microbiol.">
        <title>High frequency of phylogenetically diverse reductive dehalogenase-homologous genes in deep subseafloor sedimentary metagenomes.</title>
        <authorList>
            <person name="Kawai M."/>
            <person name="Futagami T."/>
            <person name="Toyoda A."/>
            <person name="Takaki Y."/>
            <person name="Nishi S."/>
            <person name="Hori S."/>
            <person name="Arai W."/>
            <person name="Tsubouchi T."/>
            <person name="Morono Y."/>
            <person name="Uchiyama I."/>
            <person name="Ito T."/>
            <person name="Fujiyama A."/>
            <person name="Inagaki F."/>
            <person name="Takami H."/>
        </authorList>
    </citation>
    <scope>NUCLEOTIDE SEQUENCE</scope>
    <source>
        <strain evidence="3">Expedition CK06-06</strain>
    </source>
</reference>
<evidence type="ECO:0000256" key="1">
    <source>
        <dbReference type="ARBA" id="ARBA00008984"/>
    </source>
</evidence>
<sequence length="76" mass="8516">MKADQSLDCVGLYCPMPIVKTAEKIKQLRQREVLEVVADDKGIKLDMPAWCEATGHKFLGAEEEGGEIRVYVKKAH</sequence>
<dbReference type="Gene3D" id="3.30.110.40">
    <property type="entry name" value="TusA-like domain"/>
    <property type="match status" value="1"/>
</dbReference>
<organism evidence="3">
    <name type="scientific">marine sediment metagenome</name>
    <dbReference type="NCBI Taxonomy" id="412755"/>
    <lineage>
        <taxon>unclassified sequences</taxon>
        <taxon>metagenomes</taxon>
        <taxon>ecological metagenomes</taxon>
    </lineage>
</organism>
<comment type="similarity">
    <text evidence="1">Belongs to the sulfur carrier protein TusA family.</text>
</comment>
<dbReference type="CDD" id="cd00291">
    <property type="entry name" value="SirA_YedF_YeeD"/>
    <property type="match status" value="1"/>
</dbReference>
<evidence type="ECO:0000313" key="3">
    <source>
        <dbReference type="EMBL" id="GAH79657.1"/>
    </source>
</evidence>
<evidence type="ECO:0000259" key="2">
    <source>
        <dbReference type="Pfam" id="PF01206"/>
    </source>
</evidence>
<dbReference type="InterPro" id="IPR001455">
    <property type="entry name" value="TusA-like"/>
</dbReference>
<dbReference type="Pfam" id="PF01206">
    <property type="entry name" value="TusA"/>
    <property type="match status" value="1"/>
</dbReference>
<dbReference type="EMBL" id="BARU01041957">
    <property type="protein sequence ID" value="GAH79657.1"/>
    <property type="molecule type" value="Genomic_DNA"/>
</dbReference>
<proteinExistence type="inferred from homology"/>
<gene>
    <name evidence="3" type="ORF">S03H2_64568</name>
</gene>
<dbReference type="AlphaFoldDB" id="X1ID97"/>
<feature type="domain" description="UPF0033" evidence="2">
    <location>
        <begin position="6"/>
        <end position="74"/>
    </location>
</feature>
<accession>X1ID97</accession>
<dbReference type="PANTHER" id="PTHR33279:SF6">
    <property type="entry name" value="SULFUR CARRIER PROTEIN YEDF-RELATED"/>
    <property type="match status" value="1"/>
</dbReference>
<name>X1ID97_9ZZZZ</name>
<comment type="caution">
    <text evidence="3">The sequence shown here is derived from an EMBL/GenBank/DDBJ whole genome shotgun (WGS) entry which is preliminary data.</text>
</comment>
<dbReference type="PANTHER" id="PTHR33279">
    <property type="entry name" value="SULFUR CARRIER PROTEIN YEDF-RELATED"/>
    <property type="match status" value="1"/>
</dbReference>